<dbReference type="OrthoDB" id="5431035at2"/>
<reference evidence="2 3" key="1">
    <citation type="submission" date="2015-04" db="EMBL/GenBank/DDBJ databases">
        <title>Taxonomic description and genome sequence of Bacillus campisalis sp. nov., a novel member of the genus Bacillus isolated from solar saltern.</title>
        <authorList>
            <person name="Mathan Kumar R."/>
            <person name="Kaur G."/>
            <person name="Kumar A."/>
            <person name="Singh N.K."/>
            <person name="Kaur N."/>
            <person name="Kumar N."/>
            <person name="Mayilraj S."/>
        </authorList>
    </citation>
    <scope>NUCLEOTIDE SEQUENCE [LARGE SCALE GENOMIC DNA]</scope>
    <source>
        <strain evidence="2 3">SA2-6</strain>
    </source>
</reference>
<feature type="transmembrane region" description="Helical" evidence="1">
    <location>
        <begin position="124"/>
        <end position="147"/>
    </location>
</feature>
<organism evidence="2 3">
    <name type="scientific">Mesobacillus campisalis</name>
    <dbReference type="NCBI Taxonomy" id="1408103"/>
    <lineage>
        <taxon>Bacteria</taxon>
        <taxon>Bacillati</taxon>
        <taxon>Bacillota</taxon>
        <taxon>Bacilli</taxon>
        <taxon>Bacillales</taxon>
        <taxon>Bacillaceae</taxon>
        <taxon>Mesobacillus</taxon>
    </lineage>
</organism>
<feature type="transmembrane region" description="Helical" evidence="1">
    <location>
        <begin position="99"/>
        <end position="118"/>
    </location>
</feature>
<comment type="caution">
    <text evidence="2">The sequence shown here is derived from an EMBL/GenBank/DDBJ whole genome shotgun (WGS) entry which is preliminary data.</text>
</comment>
<proteinExistence type="predicted"/>
<keyword evidence="1" id="KW-0812">Transmembrane</keyword>
<keyword evidence="1" id="KW-1133">Transmembrane helix</keyword>
<sequence length="165" mass="17177">MLRVNKFALSCMLVALTAIGSMMKVPAIIGSIALDAFPSLLAAAMLGGPSGAVVGMLGHLLSAVLGGLPLGAFHILVAAEMAVLVYLFAHFYQKGKRMLAVLLFIAGNSLIAPLPFILFFGTSFYLAIVPSLIAGSILNGVLAYVLIPRLAGVLKMFKGNVETNS</sequence>
<evidence type="ECO:0000313" key="2">
    <source>
        <dbReference type="EMBL" id="KKK38562.1"/>
    </source>
</evidence>
<name>A0A0M2SZZ7_9BACI</name>
<dbReference type="Pfam" id="PF12822">
    <property type="entry name" value="ECF_trnsprt"/>
    <property type="match status" value="1"/>
</dbReference>
<dbReference type="AlphaFoldDB" id="A0A0M2SZZ7"/>
<dbReference type="EMBL" id="LAYY01000007">
    <property type="protein sequence ID" value="KKK38562.1"/>
    <property type="molecule type" value="Genomic_DNA"/>
</dbReference>
<keyword evidence="1" id="KW-0472">Membrane</keyword>
<dbReference type="Proteomes" id="UP000034166">
    <property type="component" value="Unassembled WGS sequence"/>
</dbReference>
<keyword evidence="3" id="KW-1185">Reference proteome</keyword>
<gene>
    <name evidence="2" type="ORF">WQ57_08160</name>
</gene>
<dbReference type="Gene3D" id="1.10.1760.20">
    <property type="match status" value="1"/>
</dbReference>
<dbReference type="PATRIC" id="fig|1408103.3.peg.1839"/>
<dbReference type="InterPro" id="IPR024529">
    <property type="entry name" value="ECF_trnsprt_substrate-spec"/>
</dbReference>
<evidence type="ECO:0000256" key="1">
    <source>
        <dbReference type="SAM" id="Phobius"/>
    </source>
</evidence>
<protein>
    <submittedName>
        <fullName evidence="2">Membrane protein</fullName>
    </submittedName>
</protein>
<feature type="transmembrane region" description="Helical" evidence="1">
    <location>
        <begin position="60"/>
        <end position="87"/>
    </location>
</feature>
<accession>A0A0M2SZZ7</accession>
<evidence type="ECO:0000313" key="3">
    <source>
        <dbReference type="Proteomes" id="UP000034166"/>
    </source>
</evidence>
<dbReference type="GO" id="GO:0022857">
    <property type="term" value="F:transmembrane transporter activity"/>
    <property type="evidence" value="ECO:0007669"/>
    <property type="project" value="InterPro"/>
</dbReference>
<dbReference type="RefSeq" id="WP_046523254.1">
    <property type="nucleotide sequence ID" value="NZ_LAYY01000007.1"/>
</dbReference>